<dbReference type="GO" id="GO:0006228">
    <property type="term" value="P:UTP biosynthetic process"/>
    <property type="evidence" value="ECO:0007669"/>
    <property type="project" value="InterPro"/>
</dbReference>
<dbReference type="PANTHER" id="PTHR11349">
    <property type="entry name" value="NUCLEOSIDE DIPHOSPHATE KINASE"/>
    <property type="match status" value="1"/>
</dbReference>
<evidence type="ECO:0000256" key="3">
    <source>
        <dbReference type="ARBA" id="ARBA00012966"/>
    </source>
</evidence>
<proteinExistence type="inferred from homology"/>
<dbReference type="InterPro" id="IPR034907">
    <property type="entry name" value="NDK-like_dom"/>
</dbReference>
<evidence type="ECO:0000256" key="2">
    <source>
        <dbReference type="ARBA" id="ARBA00008142"/>
    </source>
</evidence>
<keyword evidence="8 11" id="KW-0067">ATP-binding</keyword>
<feature type="domain" description="Nucleoside diphosphate kinase-like" evidence="12">
    <location>
        <begin position="4"/>
        <end position="141"/>
    </location>
</feature>
<feature type="binding site" evidence="9">
    <location>
        <position position="12"/>
    </location>
    <ligand>
        <name>ATP</name>
        <dbReference type="ChEBI" id="CHEBI:30616"/>
    </ligand>
</feature>
<dbReference type="SMART" id="SM00562">
    <property type="entry name" value="NDK"/>
    <property type="match status" value="1"/>
</dbReference>
<dbReference type="AlphaFoldDB" id="A0A2J5HS22"/>
<dbReference type="OrthoDB" id="2162449at2759"/>
<dbReference type="CDD" id="cd04413">
    <property type="entry name" value="NDPk_I"/>
    <property type="match status" value="1"/>
</dbReference>
<dbReference type="GO" id="GO:0004550">
    <property type="term" value="F:nucleoside diphosphate kinase activity"/>
    <property type="evidence" value="ECO:0007669"/>
    <property type="project" value="UniProtKB-EC"/>
</dbReference>
<dbReference type="PROSITE" id="PS51374">
    <property type="entry name" value="NDPK_LIKE"/>
    <property type="match status" value="1"/>
</dbReference>
<feature type="binding site" evidence="9">
    <location>
        <position position="105"/>
    </location>
    <ligand>
        <name>ATP</name>
        <dbReference type="ChEBI" id="CHEBI:30616"/>
    </ligand>
</feature>
<evidence type="ECO:0000256" key="5">
    <source>
        <dbReference type="ARBA" id="ARBA00022679"/>
    </source>
</evidence>
<protein>
    <recommendedName>
        <fullName evidence="4 11">Nucleoside diphosphate kinase</fullName>
        <ecNumber evidence="3 11">2.7.4.6</ecNumber>
    </recommendedName>
</protein>
<evidence type="ECO:0000256" key="9">
    <source>
        <dbReference type="PROSITE-ProRule" id="PRU00706"/>
    </source>
</evidence>
<dbReference type="SUPFAM" id="SSF54919">
    <property type="entry name" value="Nucleoside diphosphate kinase, NDK"/>
    <property type="match status" value="1"/>
</dbReference>
<dbReference type="NCBIfam" id="NF001908">
    <property type="entry name" value="PRK00668.1"/>
    <property type="match status" value="1"/>
</dbReference>
<evidence type="ECO:0000313" key="13">
    <source>
        <dbReference type="EMBL" id="PLN80112.1"/>
    </source>
</evidence>
<comment type="similarity">
    <text evidence="2 9 10">Belongs to the NDK family.</text>
</comment>
<feature type="binding site" evidence="9">
    <location>
        <position position="115"/>
    </location>
    <ligand>
        <name>ATP</name>
        <dbReference type="ChEBI" id="CHEBI:30616"/>
    </ligand>
</feature>
<keyword evidence="5 11" id="KW-0808">Transferase</keyword>
<evidence type="ECO:0000313" key="14">
    <source>
        <dbReference type="Proteomes" id="UP000235023"/>
    </source>
</evidence>
<evidence type="ECO:0000259" key="12">
    <source>
        <dbReference type="SMART" id="SM00562"/>
    </source>
</evidence>
<evidence type="ECO:0000256" key="10">
    <source>
        <dbReference type="RuleBase" id="RU004011"/>
    </source>
</evidence>
<dbReference type="Pfam" id="PF00334">
    <property type="entry name" value="NDK"/>
    <property type="match status" value="1"/>
</dbReference>
<dbReference type="Gene3D" id="3.30.70.141">
    <property type="entry name" value="Nucleoside diphosphate kinase-like domain"/>
    <property type="match status" value="1"/>
</dbReference>
<keyword evidence="14" id="KW-1185">Reference proteome</keyword>
<comment type="catalytic activity">
    <reaction evidence="11">
        <text>a 2'-deoxyribonucleoside 5'-diphosphate + ATP = a 2'-deoxyribonucleoside 5'-triphosphate + ADP</text>
        <dbReference type="Rhea" id="RHEA:44640"/>
        <dbReference type="ChEBI" id="CHEBI:30616"/>
        <dbReference type="ChEBI" id="CHEBI:61560"/>
        <dbReference type="ChEBI" id="CHEBI:73316"/>
        <dbReference type="ChEBI" id="CHEBI:456216"/>
        <dbReference type="EC" id="2.7.4.6"/>
    </reaction>
</comment>
<evidence type="ECO:0000256" key="7">
    <source>
        <dbReference type="ARBA" id="ARBA00022777"/>
    </source>
</evidence>
<keyword evidence="7 11" id="KW-0418">Kinase</keyword>
<sequence length="155" mass="17159">MSNSEQTFIAIKPDGVQRGLVGPIISRFENRGFKLAAMKMTSPSKELLEQHYGDLSTKPFFPGLLAYMMSGPVVAMVWEGKDVVKTGRTILGATNPLASAPGTIRGDFAIDIGRNVCHGSDSVESAKKEISLWFQPQELQTYKLAQYAWLYEKEQ</sequence>
<evidence type="ECO:0000256" key="4">
    <source>
        <dbReference type="ARBA" id="ARBA00017632"/>
    </source>
</evidence>
<dbReference type="GO" id="GO:0006241">
    <property type="term" value="P:CTP biosynthetic process"/>
    <property type="evidence" value="ECO:0007669"/>
    <property type="project" value="InterPro"/>
</dbReference>
<name>A0A2J5HS22_9EURO</name>
<dbReference type="HAMAP" id="MF_00451">
    <property type="entry name" value="NDP_kinase"/>
    <property type="match status" value="1"/>
</dbReference>
<keyword evidence="6 11" id="KW-0547">Nucleotide-binding</keyword>
<organism evidence="13 14">
    <name type="scientific">Aspergillus taichungensis</name>
    <dbReference type="NCBI Taxonomy" id="482145"/>
    <lineage>
        <taxon>Eukaryota</taxon>
        <taxon>Fungi</taxon>
        <taxon>Dikarya</taxon>
        <taxon>Ascomycota</taxon>
        <taxon>Pezizomycotina</taxon>
        <taxon>Eurotiomycetes</taxon>
        <taxon>Eurotiomycetidae</taxon>
        <taxon>Eurotiales</taxon>
        <taxon>Aspergillaceae</taxon>
        <taxon>Aspergillus</taxon>
        <taxon>Aspergillus subgen. Circumdati</taxon>
    </lineage>
</organism>
<dbReference type="GO" id="GO:0005524">
    <property type="term" value="F:ATP binding"/>
    <property type="evidence" value="ECO:0007669"/>
    <property type="project" value="UniProtKB-KW"/>
</dbReference>
<dbReference type="FunFam" id="3.30.70.141:FF:000002">
    <property type="entry name" value="Nucleoside diphosphate kinase"/>
    <property type="match status" value="1"/>
</dbReference>
<dbReference type="InterPro" id="IPR036850">
    <property type="entry name" value="NDK-like_dom_sf"/>
</dbReference>
<gene>
    <name evidence="13" type="ORF">BDW42DRAFT_116812</name>
</gene>
<dbReference type="GO" id="GO:0006183">
    <property type="term" value="P:GTP biosynthetic process"/>
    <property type="evidence" value="ECO:0007669"/>
    <property type="project" value="InterPro"/>
</dbReference>
<dbReference type="InterPro" id="IPR023005">
    <property type="entry name" value="Nucleoside_diP_kinase_AS"/>
</dbReference>
<feature type="active site" description="Pros-phosphohistidine intermediate" evidence="9">
    <location>
        <position position="118"/>
    </location>
</feature>
<dbReference type="PRINTS" id="PR01243">
    <property type="entry name" value="NUCDPKINASE"/>
</dbReference>
<evidence type="ECO:0000256" key="8">
    <source>
        <dbReference type="ARBA" id="ARBA00022840"/>
    </source>
</evidence>
<evidence type="ECO:0000256" key="1">
    <source>
        <dbReference type="ARBA" id="ARBA00001946"/>
    </source>
</evidence>
<feature type="binding site" evidence="9">
    <location>
        <position position="94"/>
    </location>
    <ligand>
        <name>ATP</name>
        <dbReference type="ChEBI" id="CHEBI:30616"/>
    </ligand>
</feature>
<dbReference type="PROSITE" id="PS00469">
    <property type="entry name" value="NDPK"/>
    <property type="match status" value="1"/>
</dbReference>
<dbReference type="InterPro" id="IPR001564">
    <property type="entry name" value="Nucleoside_diP_kinase"/>
</dbReference>
<dbReference type="Proteomes" id="UP000235023">
    <property type="component" value="Unassembled WGS sequence"/>
</dbReference>
<feature type="binding site" evidence="9">
    <location>
        <position position="88"/>
    </location>
    <ligand>
        <name>ATP</name>
        <dbReference type="ChEBI" id="CHEBI:30616"/>
    </ligand>
</feature>
<feature type="binding site" evidence="9">
    <location>
        <position position="60"/>
    </location>
    <ligand>
        <name>ATP</name>
        <dbReference type="ChEBI" id="CHEBI:30616"/>
    </ligand>
</feature>
<evidence type="ECO:0000256" key="6">
    <source>
        <dbReference type="ARBA" id="ARBA00022741"/>
    </source>
</evidence>
<evidence type="ECO:0000256" key="11">
    <source>
        <dbReference type="RuleBase" id="RU004013"/>
    </source>
</evidence>
<comment type="cofactor">
    <cofactor evidence="1">
        <name>Mg(2+)</name>
        <dbReference type="ChEBI" id="CHEBI:18420"/>
    </cofactor>
</comment>
<dbReference type="EC" id="2.7.4.6" evidence="3 11"/>
<reference evidence="14" key="1">
    <citation type="submission" date="2017-12" db="EMBL/GenBank/DDBJ databases">
        <authorList>
            <consortium name="DOE Joint Genome Institute"/>
            <person name="Mondo S.J."/>
            <person name="Kjaerbolling I."/>
            <person name="Vesth T.C."/>
            <person name="Frisvad J.C."/>
            <person name="Nybo J.L."/>
            <person name="Theobald S."/>
            <person name="Kuo A."/>
            <person name="Bowyer P."/>
            <person name="Matsuda Y."/>
            <person name="Lyhne E.K."/>
            <person name="Kogle M.E."/>
            <person name="Clum A."/>
            <person name="Lipzen A."/>
            <person name="Salamov A."/>
            <person name="Ngan C.Y."/>
            <person name="Daum C."/>
            <person name="Chiniquy J."/>
            <person name="Barry K."/>
            <person name="LaButti K."/>
            <person name="Haridas S."/>
            <person name="Simmons B.A."/>
            <person name="Magnuson J.K."/>
            <person name="Mortensen U.H."/>
            <person name="Larsen T.O."/>
            <person name="Grigoriev I.V."/>
            <person name="Baker S.E."/>
            <person name="Andersen M.R."/>
            <person name="Nordberg H.P."/>
            <person name="Cantor M.N."/>
            <person name="Hua S.X."/>
        </authorList>
    </citation>
    <scope>NUCLEOTIDE SEQUENCE [LARGE SCALE GENOMIC DNA]</scope>
    <source>
        <strain evidence="14">IBT 19404</strain>
    </source>
</reference>
<dbReference type="EMBL" id="KZ559551">
    <property type="protein sequence ID" value="PLN80112.1"/>
    <property type="molecule type" value="Genomic_DNA"/>
</dbReference>
<accession>A0A2J5HS22</accession>